<sequence>MRLQLLFIFYILRLGMSHFPCFFFYNNDIIGKRLYFIAMGNLPLKLKHIKPEILLTEPQNYTFLVLLSFYPIIDQAIARLYLKL</sequence>
<accession>A0A3A1YQ26</accession>
<organism evidence="1 2">
    <name type="scientific">Psittacicella hinzii</name>
    <dbReference type="NCBI Taxonomy" id="2028575"/>
    <lineage>
        <taxon>Bacteria</taxon>
        <taxon>Pseudomonadati</taxon>
        <taxon>Pseudomonadota</taxon>
        <taxon>Gammaproteobacteria</taxon>
        <taxon>Pasteurellales</taxon>
        <taxon>Psittacicellaceae</taxon>
        <taxon>Psittacicella</taxon>
    </lineage>
</organism>
<dbReference type="AlphaFoldDB" id="A0A3A1YQ26"/>
<gene>
    <name evidence="1" type="ORF">CKF58_02385</name>
</gene>
<protein>
    <submittedName>
        <fullName evidence="1">Uncharacterized protein</fullName>
    </submittedName>
</protein>
<dbReference type="Proteomes" id="UP000265916">
    <property type="component" value="Unassembled WGS sequence"/>
</dbReference>
<reference evidence="1 2" key="1">
    <citation type="submission" date="2017-08" db="EMBL/GenBank/DDBJ databases">
        <title>Reclassification of Bisgaard taxon 37 and 44.</title>
        <authorList>
            <person name="Christensen H."/>
        </authorList>
    </citation>
    <scope>NUCLEOTIDE SEQUENCE [LARGE SCALE GENOMIC DNA]</scope>
    <source>
        <strain evidence="1 2">111</strain>
    </source>
</reference>
<name>A0A3A1YQ26_9GAMM</name>
<dbReference type="EMBL" id="NRJG01000035">
    <property type="protein sequence ID" value="RIY39308.1"/>
    <property type="molecule type" value="Genomic_DNA"/>
</dbReference>
<evidence type="ECO:0000313" key="2">
    <source>
        <dbReference type="Proteomes" id="UP000265916"/>
    </source>
</evidence>
<proteinExistence type="predicted"/>
<evidence type="ECO:0000313" key="1">
    <source>
        <dbReference type="EMBL" id="RIY39308.1"/>
    </source>
</evidence>
<comment type="caution">
    <text evidence="1">The sequence shown here is derived from an EMBL/GenBank/DDBJ whole genome shotgun (WGS) entry which is preliminary data.</text>
</comment>
<keyword evidence="2" id="KW-1185">Reference proteome</keyword>